<keyword evidence="1" id="KW-0732">Signal</keyword>
<reference evidence="2 3" key="1">
    <citation type="submission" date="2018-06" db="EMBL/GenBank/DDBJ databases">
        <authorList>
            <consortium name="Pathogen Informatics"/>
            <person name="Doyle S."/>
        </authorList>
    </citation>
    <scope>NUCLEOTIDE SEQUENCE [LARGE SCALE GENOMIC DNA]</scope>
    <source>
        <strain evidence="2 3">NCTC8622</strain>
    </source>
</reference>
<gene>
    <name evidence="2" type="primary">yadC_2</name>
    <name evidence="2" type="ORF">NCTC8622_02618</name>
</gene>
<accession>A0A376U3D5</accession>
<feature type="signal peptide" evidence="1">
    <location>
        <begin position="1"/>
        <end position="22"/>
    </location>
</feature>
<protein>
    <submittedName>
        <fullName evidence="2">Fimbrial-like adhesin protein</fullName>
    </submittedName>
</protein>
<name>A0A376U3D5_ECOLX</name>
<dbReference type="EMBL" id="UGCP01000002">
    <property type="protein sequence ID" value="STI83588.1"/>
    <property type="molecule type" value="Genomic_DNA"/>
</dbReference>
<evidence type="ECO:0000256" key="1">
    <source>
        <dbReference type="SAM" id="SignalP"/>
    </source>
</evidence>
<evidence type="ECO:0000313" key="3">
    <source>
        <dbReference type="Proteomes" id="UP000254079"/>
    </source>
</evidence>
<evidence type="ECO:0000313" key="2">
    <source>
        <dbReference type="EMBL" id="STI83588.1"/>
    </source>
</evidence>
<dbReference type="Proteomes" id="UP000254079">
    <property type="component" value="Unassembled WGS sequence"/>
</dbReference>
<organism evidence="2 3">
    <name type="scientific">Escherichia coli</name>
    <dbReference type="NCBI Taxonomy" id="562"/>
    <lineage>
        <taxon>Bacteria</taxon>
        <taxon>Pseudomonadati</taxon>
        <taxon>Pseudomonadota</taxon>
        <taxon>Gammaproteobacteria</taxon>
        <taxon>Enterobacterales</taxon>
        <taxon>Enterobacteriaceae</taxon>
        <taxon>Escherichia</taxon>
    </lineage>
</organism>
<sequence>MKKFFRHFLFLILCLSCYTASAGTDDNVGYIVGNSYGVGPSDQKWRETGPNGDATVIFRYATSTNNLVFYKPTQLGPTGVKLQWSQLDTASGGGFLYCNRSDSTSGSAMRIENAMVDSGKMYGSINYLIHQFLVCITHY</sequence>
<proteinExistence type="predicted"/>
<feature type="chain" id="PRO_5016886244" evidence="1">
    <location>
        <begin position="23"/>
        <end position="139"/>
    </location>
</feature>
<dbReference type="AlphaFoldDB" id="A0A376U3D5"/>